<dbReference type="Proteomes" id="UP000463961">
    <property type="component" value="Chromosome"/>
</dbReference>
<sequence length="407" mass="46329">MSADIPSDEELLKEIQAKIMVLSTPHNVAKYGKPDIQTLIAERRQWYADKPKRAAAAAKYEAERKKEAEKAERQYRRELKKQGKPIIKQDELIVQYPTVAFLKERKLTQPELQRYAEMLSALGAASELYKEGQAIEQQYLVPGRKKMAELVAKAYGLYRRVEASTLKEEIYDEMANILKSHFGIGVHVDTPNATLLLKMVFPSMKSKAAHQYGRALDFALSYEVTADDYVAFIKEHGGYEKIRRAYAKVLAADAGKLLPLQKQAAEVATLEFMSGLEPVVKVQLTAPEGRQLRKYQSAQGYHYLIADIDMHNNMEILCAIPPGNGWEDNLMKHIEQAAQSHPDWQEAYERLYGLLVKRSISKTVEKVAKAEEKAKYRAKRAEGQKKRDAAFKREVERERKKAGAKKT</sequence>
<protein>
    <submittedName>
        <fullName evidence="1">Uncharacterized protein</fullName>
    </submittedName>
</protein>
<dbReference type="EMBL" id="AP022345">
    <property type="protein sequence ID" value="BBU68546.1"/>
    <property type="molecule type" value="Genomic_DNA"/>
</dbReference>
<accession>A0A679I6W9</accession>
<evidence type="ECO:0000313" key="2">
    <source>
        <dbReference type="Proteomes" id="UP000463961"/>
    </source>
</evidence>
<reference evidence="2" key="1">
    <citation type="submission" date="2020-01" db="EMBL/GenBank/DDBJ databases">
        <title>Phosphoaccumulans saitamaens gen. nov., sp. nov., a polyphosphate accumulating bacterium isolated from surface river water.</title>
        <authorList>
            <person name="Watanabe K."/>
            <person name="Suda W."/>
        </authorList>
    </citation>
    <scope>NUCLEOTIDE SEQUENCE [LARGE SCALE GENOMIC DNA]</scope>
    <source>
        <strain evidence="2">ICHIAU1</strain>
    </source>
</reference>
<evidence type="ECO:0000313" key="1">
    <source>
        <dbReference type="EMBL" id="BBU68546.1"/>
    </source>
</evidence>
<dbReference type="RefSeq" id="WP_162050670.1">
    <property type="nucleotide sequence ID" value="NZ_AP019011.1"/>
</dbReference>
<dbReference type="OrthoDB" id="10012634at2"/>
<keyword evidence="2" id="KW-1185">Reference proteome</keyword>
<proteinExistence type="predicted"/>
<gene>
    <name evidence="1" type="ORF">ICHIAU1_08290</name>
</gene>
<dbReference type="AlphaFoldDB" id="A0A679I6W9"/>
<name>A0A679I6W9_9RHOO</name>
<organism evidence="1 2">
    <name type="scientific">Fluviibacter phosphoraccumulans</name>
    <dbReference type="NCBI Taxonomy" id="1751046"/>
    <lineage>
        <taxon>Bacteria</taxon>
        <taxon>Pseudomonadati</taxon>
        <taxon>Pseudomonadota</taxon>
        <taxon>Betaproteobacteria</taxon>
        <taxon>Rhodocyclales</taxon>
        <taxon>Fluviibacteraceae</taxon>
        <taxon>Fluviibacter</taxon>
    </lineage>
</organism>